<reference evidence="1" key="1">
    <citation type="submission" date="2018-04" db="EMBL/GenBank/DDBJ databases">
        <title>WGS assembly of Panicum hallii.</title>
        <authorList>
            <person name="Lovell J."/>
            <person name="Jenkins J."/>
            <person name="Lowry D."/>
            <person name="Mamidi S."/>
            <person name="Sreedasyam A."/>
            <person name="Weng X."/>
            <person name="Barry K."/>
            <person name="Bonette J."/>
            <person name="Campitelli B."/>
            <person name="Daum C."/>
            <person name="Gordon S."/>
            <person name="Gould B."/>
            <person name="Lipzen A."/>
            <person name="Macqueen A."/>
            <person name="Palacio-Mejia J."/>
            <person name="Plott C."/>
            <person name="Shakirov E."/>
            <person name="Shu S."/>
            <person name="Yoshinaga Y."/>
            <person name="Zane M."/>
            <person name="Rokhsar D."/>
            <person name="Grimwood J."/>
            <person name="Schmutz J."/>
            <person name="Juenger T."/>
        </authorList>
    </citation>
    <scope>NUCLEOTIDE SEQUENCE [LARGE SCALE GENOMIC DNA]</scope>
    <source>
        <strain evidence="1">FIL2</strain>
    </source>
</reference>
<protein>
    <submittedName>
        <fullName evidence="1">Uncharacterized protein</fullName>
    </submittedName>
</protein>
<gene>
    <name evidence="1" type="ORF">PAHAL_7G084800</name>
</gene>
<dbReference type="Proteomes" id="UP000243499">
    <property type="component" value="Chromosome 7"/>
</dbReference>
<dbReference type="EMBL" id="CM008052">
    <property type="protein sequence ID" value="PVH35008.1"/>
    <property type="molecule type" value="Genomic_DNA"/>
</dbReference>
<sequence>MIKHKSKREYCQNLPQHFADFEVLRKIWTQPLLSEINWFWGREYTYLSKQDPLLIHGNRYMSEQRWVVPLRAQGRRPNTGYEGETERPGATGRAGKLVLAARPSFVKLHQLC</sequence>
<proteinExistence type="predicted"/>
<dbReference type="AlphaFoldDB" id="A0A2T8IBJ3"/>
<organism evidence="1">
    <name type="scientific">Panicum hallii</name>
    <dbReference type="NCBI Taxonomy" id="206008"/>
    <lineage>
        <taxon>Eukaryota</taxon>
        <taxon>Viridiplantae</taxon>
        <taxon>Streptophyta</taxon>
        <taxon>Embryophyta</taxon>
        <taxon>Tracheophyta</taxon>
        <taxon>Spermatophyta</taxon>
        <taxon>Magnoliopsida</taxon>
        <taxon>Liliopsida</taxon>
        <taxon>Poales</taxon>
        <taxon>Poaceae</taxon>
        <taxon>PACMAD clade</taxon>
        <taxon>Panicoideae</taxon>
        <taxon>Panicodae</taxon>
        <taxon>Paniceae</taxon>
        <taxon>Panicinae</taxon>
        <taxon>Panicum</taxon>
        <taxon>Panicum sect. Panicum</taxon>
    </lineage>
</organism>
<name>A0A2T8IBJ3_9POAL</name>
<evidence type="ECO:0000313" key="1">
    <source>
        <dbReference type="EMBL" id="PVH35008.1"/>
    </source>
</evidence>
<dbReference type="Gramene" id="PVH35008">
    <property type="protein sequence ID" value="PVH35008"/>
    <property type="gene ID" value="PAHAL_7G084800"/>
</dbReference>
<accession>A0A2T8IBJ3</accession>